<reference evidence="1" key="1">
    <citation type="submission" date="2021-03" db="EMBL/GenBank/DDBJ databases">
        <title>Chromosome level genome of the anhydrobiotic midge Polypedilum vanderplanki.</title>
        <authorList>
            <person name="Yoshida Y."/>
            <person name="Kikawada T."/>
            <person name="Gusev O."/>
        </authorList>
    </citation>
    <scope>NUCLEOTIDE SEQUENCE</scope>
    <source>
        <strain evidence="1">NIAS01</strain>
        <tissue evidence="1">Whole body or cell culture</tissue>
    </source>
</reference>
<dbReference type="EMBL" id="JADBJN010000004">
    <property type="protein sequence ID" value="KAG5666603.1"/>
    <property type="molecule type" value="Genomic_DNA"/>
</dbReference>
<accession>A0A9J6BAQ7</accession>
<protein>
    <submittedName>
        <fullName evidence="1">Uncharacterized protein</fullName>
    </submittedName>
</protein>
<evidence type="ECO:0000313" key="1">
    <source>
        <dbReference type="EMBL" id="KAG5666603.1"/>
    </source>
</evidence>
<proteinExistence type="predicted"/>
<comment type="caution">
    <text evidence="1">The sequence shown here is derived from an EMBL/GenBank/DDBJ whole genome shotgun (WGS) entry which is preliminary data.</text>
</comment>
<dbReference type="AlphaFoldDB" id="A0A9J6BAQ7"/>
<sequence length="187" mass="21156">MENRDPFFQKLNATDRNCIKDKLKLSTSGTKTFEDLLAGFYLSCSFSMCFSDKKVLQDMVLDKIIQMQESKYQGNLDCFKTALKTIDPDTKILNSFDSKNIKTDCAKVIDDYGLKKALQAFESRTEPIHKLTCGAINENLIEKVAYSTLIYKLGSVNPDVLKDDKEKLKDFTAKKVNDACTCLMGKI</sequence>
<gene>
    <name evidence="1" type="ORF">PVAND_014620</name>
</gene>
<name>A0A9J6BAQ7_POLVA</name>
<evidence type="ECO:0000313" key="2">
    <source>
        <dbReference type="Proteomes" id="UP001107558"/>
    </source>
</evidence>
<dbReference type="Proteomes" id="UP001107558">
    <property type="component" value="Chromosome 4"/>
</dbReference>
<keyword evidence="2" id="KW-1185">Reference proteome</keyword>
<organism evidence="1 2">
    <name type="scientific">Polypedilum vanderplanki</name>
    <name type="common">Sleeping chironomid midge</name>
    <dbReference type="NCBI Taxonomy" id="319348"/>
    <lineage>
        <taxon>Eukaryota</taxon>
        <taxon>Metazoa</taxon>
        <taxon>Ecdysozoa</taxon>
        <taxon>Arthropoda</taxon>
        <taxon>Hexapoda</taxon>
        <taxon>Insecta</taxon>
        <taxon>Pterygota</taxon>
        <taxon>Neoptera</taxon>
        <taxon>Endopterygota</taxon>
        <taxon>Diptera</taxon>
        <taxon>Nematocera</taxon>
        <taxon>Chironomoidea</taxon>
        <taxon>Chironomidae</taxon>
        <taxon>Chironominae</taxon>
        <taxon>Polypedilum</taxon>
        <taxon>Polypedilum</taxon>
    </lineage>
</organism>